<dbReference type="Gene3D" id="3.90.1750.20">
    <property type="entry name" value="Putative Large Serine Recombinase, Chain B, Domain 2"/>
    <property type="match status" value="1"/>
</dbReference>
<organism evidence="2 3">
    <name type="scientific">Sinorhizobium glycinis</name>
    <dbReference type="NCBI Taxonomy" id="1472378"/>
    <lineage>
        <taxon>Bacteria</taxon>
        <taxon>Pseudomonadati</taxon>
        <taxon>Pseudomonadota</taxon>
        <taxon>Alphaproteobacteria</taxon>
        <taxon>Hyphomicrobiales</taxon>
        <taxon>Rhizobiaceae</taxon>
        <taxon>Sinorhizobium/Ensifer group</taxon>
        <taxon>Sinorhizobium</taxon>
    </lineage>
</organism>
<dbReference type="AlphaFoldDB" id="A0A178XTZ9"/>
<reference evidence="2 3" key="1">
    <citation type="journal article" date="2016" name="Int. J. Syst. Evol. Microbiol.">
        <title>Ensifer glycinis sp. nov., an novel rhizobial species associated with Glycine spp.</title>
        <authorList>
            <person name="Yan H."/>
            <person name="Yan J."/>
            <person name="Sui X.H."/>
            <person name="Wang E.T."/>
            <person name="Chen W.X."/>
            <person name="Zhang X.X."/>
            <person name="Chen W.F."/>
        </authorList>
    </citation>
    <scope>NUCLEOTIDE SEQUENCE [LARGE SCALE GENOMIC DNA]</scope>
    <source>
        <strain evidence="2 3">CCBAU 23380</strain>
    </source>
</reference>
<proteinExistence type="predicted"/>
<evidence type="ECO:0000313" key="3">
    <source>
        <dbReference type="Proteomes" id="UP000094025"/>
    </source>
</evidence>
<feature type="domain" description="Recombinase" evidence="1">
    <location>
        <begin position="31"/>
        <end position="91"/>
    </location>
</feature>
<comment type="caution">
    <text evidence="2">The sequence shown here is derived from an EMBL/GenBank/DDBJ whole genome shotgun (WGS) entry which is preliminary data.</text>
</comment>
<dbReference type="STRING" id="1472378.AU381_21990"/>
<evidence type="ECO:0000259" key="1">
    <source>
        <dbReference type="Pfam" id="PF07508"/>
    </source>
</evidence>
<protein>
    <recommendedName>
        <fullName evidence="1">Recombinase domain-containing protein</fullName>
    </recommendedName>
</protein>
<sequence>MVERLYDTSARHQVSGRQSTIELRWLEERTQYAEGLSPSAIAQELNRKGIPGPRGLKWRDTAIRGHVDRGTGILNNEHYRGRIIFNRRNSTRPDMNGSRIIPL</sequence>
<dbReference type="GO" id="GO:0000150">
    <property type="term" value="F:DNA strand exchange activity"/>
    <property type="evidence" value="ECO:0007669"/>
    <property type="project" value="InterPro"/>
</dbReference>
<dbReference type="InterPro" id="IPR011109">
    <property type="entry name" value="DNA_bind_recombinase_dom"/>
</dbReference>
<dbReference type="RefSeq" id="WP_064242792.1">
    <property type="nucleotide sequence ID" value="NZ_LPUX01000061.1"/>
</dbReference>
<dbReference type="Pfam" id="PF07508">
    <property type="entry name" value="Recombinase"/>
    <property type="match status" value="1"/>
</dbReference>
<evidence type="ECO:0000313" key="2">
    <source>
        <dbReference type="EMBL" id="OAP38252.1"/>
    </source>
</evidence>
<accession>A0A178XTZ9</accession>
<dbReference type="EMBL" id="LPUX01000061">
    <property type="protein sequence ID" value="OAP38252.1"/>
    <property type="molecule type" value="Genomic_DNA"/>
</dbReference>
<keyword evidence="3" id="KW-1185">Reference proteome</keyword>
<dbReference type="Proteomes" id="UP000094025">
    <property type="component" value="Unassembled WGS sequence"/>
</dbReference>
<gene>
    <name evidence="2" type="ORF">AU381_21990</name>
</gene>
<dbReference type="InterPro" id="IPR038109">
    <property type="entry name" value="DNA_bind_recomb_sf"/>
</dbReference>
<name>A0A178XTZ9_9HYPH</name>
<dbReference type="GO" id="GO:0003677">
    <property type="term" value="F:DNA binding"/>
    <property type="evidence" value="ECO:0007669"/>
    <property type="project" value="InterPro"/>
</dbReference>